<dbReference type="EMBL" id="QWLV01000007">
    <property type="protein sequence ID" value="RHW16853.1"/>
    <property type="molecule type" value="Genomic_DNA"/>
</dbReference>
<dbReference type="AlphaFoldDB" id="A0A396RRD1"/>
<reference evidence="1 2" key="1">
    <citation type="submission" date="2018-08" db="EMBL/GenBank/DDBJ databases">
        <title>The multiple taxonomic identification of Sphingomonas gilva.</title>
        <authorList>
            <person name="Zhu D."/>
            <person name="Zheng S."/>
        </authorList>
    </citation>
    <scope>NUCLEOTIDE SEQUENCE [LARGE SCALE GENOMIC DNA]</scope>
    <source>
        <strain evidence="1 2">ZDH117</strain>
    </source>
</reference>
<name>A0A396RRD1_9SPHN</name>
<keyword evidence="2" id="KW-1185">Reference proteome</keyword>
<comment type="caution">
    <text evidence="1">The sequence shown here is derived from an EMBL/GenBank/DDBJ whole genome shotgun (WGS) entry which is preliminary data.</text>
</comment>
<gene>
    <name evidence="1" type="ORF">D1610_14165</name>
</gene>
<proteinExistence type="predicted"/>
<accession>A0A396RRD1</accession>
<evidence type="ECO:0000313" key="2">
    <source>
        <dbReference type="Proteomes" id="UP000266693"/>
    </source>
</evidence>
<evidence type="ECO:0000313" key="1">
    <source>
        <dbReference type="EMBL" id="RHW16853.1"/>
    </source>
</evidence>
<dbReference type="Proteomes" id="UP000266693">
    <property type="component" value="Unassembled WGS sequence"/>
</dbReference>
<sequence>MADKIKGLITVIAPEPICDACIVERLGLSALHQASHRTRELARSRGFERCQDACGTCGKSGSAIRHRLA</sequence>
<protein>
    <submittedName>
        <fullName evidence="1">Uncharacterized protein</fullName>
    </submittedName>
</protein>
<dbReference type="OrthoDB" id="7573431at2"/>
<organism evidence="1 2">
    <name type="scientific">Sphingomonas gilva</name>
    <dbReference type="NCBI Taxonomy" id="2305907"/>
    <lineage>
        <taxon>Bacteria</taxon>
        <taxon>Pseudomonadati</taxon>
        <taxon>Pseudomonadota</taxon>
        <taxon>Alphaproteobacteria</taxon>
        <taxon>Sphingomonadales</taxon>
        <taxon>Sphingomonadaceae</taxon>
        <taxon>Sphingomonas</taxon>
    </lineage>
</organism>